<feature type="domain" description="DUF3447" evidence="2">
    <location>
        <begin position="191"/>
        <end position="261"/>
    </location>
</feature>
<evidence type="ECO:0000259" key="2">
    <source>
        <dbReference type="Pfam" id="PF11929"/>
    </source>
</evidence>
<dbReference type="OrthoDB" id="341259at2759"/>
<dbReference type="PROSITE" id="PS50088">
    <property type="entry name" value="ANK_REPEAT"/>
    <property type="match status" value="1"/>
</dbReference>
<proteinExistence type="predicted"/>
<evidence type="ECO:0000313" key="4">
    <source>
        <dbReference type="Proteomes" id="UP000001542"/>
    </source>
</evidence>
<sequence>MQNDLIPPEFISLNHAIELLWSLTESNSSQILEETIKFIEQKVITIVRVFDLISCMHTKPNEVLFPFCKQLANHFSISYANIPVRSSYLHAYLFYEGIIYSNSETNIHPKMAISVYPENSIQYAIKMDNLSMLQDICDTNKNFAPDQVIILSNVPNLCNRVTVLAAAAFYGAIQCFKFMVAKYPLKNSIYDKTMFLCAIIGNDFEIINICDQKQIEIDNIFLSYAIYYHNNQIASWLMEKYNFTINLMTSLTTLNLPFFFYHLSQLNNINERTSQNKAALQCAIITDSMEVLDYLCNNGADLNMPDEHNNPPLLISLIAEKYHISRFLIEKGANIECASKWMDYFANRPKGPKLSQMYNYILERMPNRTEDPAKTS</sequence>
<dbReference type="RefSeq" id="XP_001311068.1">
    <property type="nucleotide sequence ID" value="XM_001311067.1"/>
</dbReference>
<dbReference type="Pfam" id="PF11929">
    <property type="entry name" value="DUF3447"/>
    <property type="match status" value="1"/>
</dbReference>
<dbReference type="STRING" id="5722.A2FAC1"/>
<dbReference type="SMART" id="SM00248">
    <property type="entry name" value="ANK"/>
    <property type="match status" value="4"/>
</dbReference>
<dbReference type="KEGG" id="tva:4755931"/>
<keyword evidence="1" id="KW-0040">ANK repeat</keyword>
<dbReference type="Gene3D" id="1.25.40.20">
    <property type="entry name" value="Ankyrin repeat-containing domain"/>
    <property type="match status" value="1"/>
</dbReference>
<dbReference type="InterPro" id="IPR002110">
    <property type="entry name" value="Ankyrin_rpt"/>
</dbReference>
<accession>A2FAC1</accession>
<keyword evidence="4" id="KW-1185">Reference proteome</keyword>
<dbReference type="SMR" id="A2FAC1"/>
<reference evidence="3" key="2">
    <citation type="journal article" date="2007" name="Science">
        <title>Draft genome sequence of the sexually transmitted pathogen Trichomonas vaginalis.</title>
        <authorList>
            <person name="Carlton J.M."/>
            <person name="Hirt R.P."/>
            <person name="Silva J.C."/>
            <person name="Delcher A.L."/>
            <person name="Schatz M."/>
            <person name="Zhao Q."/>
            <person name="Wortman J.R."/>
            <person name="Bidwell S.L."/>
            <person name="Alsmark U.C.M."/>
            <person name="Besteiro S."/>
            <person name="Sicheritz-Ponten T."/>
            <person name="Noel C.J."/>
            <person name="Dacks J.B."/>
            <person name="Foster P.G."/>
            <person name="Simillion C."/>
            <person name="Van de Peer Y."/>
            <person name="Miranda-Saavedra D."/>
            <person name="Barton G.J."/>
            <person name="Westrop G.D."/>
            <person name="Mueller S."/>
            <person name="Dessi D."/>
            <person name="Fiori P.L."/>
            <person name="Ren Q."/>
            <person name="Paulsen I."/>
            <person name="Zhang H."/>
            <person name="Bastida-Corcuera F.D."/>
            <person name="Simoes-Barbosa A."/>
            <person name="Brown M.T."/>
            <person name="Hayes R.D."/>
            <person name="Mukherjee M."/>
            <person name="Okumura C.Y."/>
            <person name="Schneider R."/>
            <person name="Smith A.J."/>
            <person name="Vanacova S."/>
            <person name="Villalvazo M."/>
            <person name="Haas B.J."/>
            <person name="Pertea M."/>
            <person name="Feldblyum T.V."/>
            <person name="Utterback T.R."/>
            <person name="Shu C.L."/>
            <person name="Osoegawa K."/>
            <person name="de Jong P.J."/>
            <person name="Hrdy I."/>
            <person name="Horvathova L."/>
            <person name="Zubacova Z."/>
            <person name="Dolezal P."/>
            <person name="Malik S.B."/>
            <person name="Logsdon J.M. Jr."/>
            <person name="Henze K."/>
            <person name="Gupta A."/>
            <person name="Wang C.C."/>
            <person name="Dunne R.L."/>
            <person name="Upcroft J.A."/>
            <person name="Upcroft P."/>
            <person name="White O."/>
            <person name="Salzberg S.L."/>
            <person name="Tang P."/>
            <person name="Chiu C.-H."/>
            <person name="Lee Y.-S."/>
            <person name="Embley T.M."/>
            <person name="Coombs G.H."/>
            <person name="Mottram J.C."/>
            <person name="Tachezy J."/>
            <person name="Fraser-Liggett C.M."/>
            <person name="Johnson P.J."/>
        </authorList>
    </citation>
    <scope>NUCLEOTIDE SEQUENCE [LARGE SCALE GENOMIC DNA]</scope>
    <source>
        <strain evidence="3">G3</strain>
    </source>
</reference>
<dbReference type="InParanoid" id="A2FAC1"/>
<dbReference type="Proteomes" id="UP000001542">
    <property type="component" value="Unassembled WGS sequence"/>
</dbReference>
<dbReference type="PANTHER" id="PTHR24159">
    <property type="match status" value="1"/>
</dbReference>
<protein>
    <recommendedName>
        <fullName evidence="2">DUF3447 domain-containing protein</fullName>
    </recommendedName>
</protein>
<gene>
    <name evidence="3" type="ORF">TVAG_332480</name>
</gene>
<dbReference type="InterPro" id="IPR036770">
    <property type="entry name" value="Ankyrin_rpt-contain_sf"/>
</dbReference>
<evidence type="ECO:0000256" key="1">
    <source>
        <dbReference type="PROSITE-ProRule" id="PRU00023"/>
    </source>
</evidence>
<dbReference type="EMBL" id="DS113686">
    <property type="protein sequence ID" value="EAX98138.1"/>
    <property type="molecule type" value="Genomic_DNA"/>
</dbReference>
<dbReference type="InterPro" id="IPR020683">
    <property type="entry name" value="DUF3447"/>
</dbReference>
<evidence type="ECO:0000313" key="3">
    <source>
        <dbReference type="EMBL" id="EAX98138.1"/>
    </source>
</evidence>
<dbReference type="SUPFAM" id="SSF48403">
    <property type="entry name" value="Ankyrin repeat"/>
    <property type="match status" value="1"/>
</dbReference>
<dbReference type="PANTHER" id="PTHR24159:SF5">
    <property type="entry name" value="ANK_REP_REGION DOMAIN-CONTAINING PROTEIN"/>
    <property type="match status" value="1"/>
</dbReference>
<feature type="repeat" description="ANK" evidence="1">
    <location>
        <begin position="275"/>
        <end position="307"/>
    </location>
</feature>
<reference evidence="3" key="1">
    <citation type="submission" date="2006-10" db="EMBL/GenBank/DDBJ databases">
        <authorList>
            <person name="Amadeo P."/>
            <person name="Zhao Q."/>
            <person name="Wortman J."/>
            <person name="Fraser-Liggett C."/>
            <person name="Carlton J."/>
        </authorList>
    </citation>
    <scope>NUCLEOTIDE SEQUENCE</scope>
    <source>
        <strain evidence="3">G3</strain>
    </source>
</reference>
<dbReference type="VEuPathDB" id="TrichDB:TVAGG3_0916710"/>
<dbReference type="VEuPathDB" id="TrichDB:TVAG_332480"/>
<organism evidence="3 4">
    <name type="scientific">Trichomonas vaginalis (strain ATCC PRA-98 / G3)</name>
    <dbReference type="NCBI Taxonomy" id="412133"/>
    <lineage>
        <taxon>Eukaryota</taxon>
        <taxon>Metamonada</taxon>
        <taxon>Parabasalia</taxon>
        <taxon>Trichomonadida</taxon>
        <taxon>Trichomonadidae</taxon>
        <taxon>Trichomonas</taxon>
    </lineage>
</organism>
<name>A2FAC1_TRIV3</name>
<dbReference type="AlphaFoldDB" id="A2FAC1"/>